<keyword evidence="8 19" id="KW-0132">Cell division</keyword>
<dbReference type="Gene3D" id="3.30.465.10">
    <property type="match status" value="1"/>
</dbReference>
<feature type="active site" evidence="19">
    <location>
        <position position="162"/>
    </location>
</feature>
<sequence>MIVYENFPLKEITTFGIDAKAKKLVQTATNDELVTFLKSNKSAPIFVLGGGSNIIFTSDFEGVILQPSDKSIQIVAEDANSTTIKVGAGMEWDDLVKLTVEQGWGGLENLSLIPGHVGACPVQNIGAYGVEVKDVITAVEGFYLDNAEHFCFNNDFCQFGYRDSIFKKDLKGKTAITHVTFTLSKKPMLKTHYGNIEEELKNYSERNIQTVRDAVISIRERKLPSPKLMGNCGSFFKNPTIPNVEFESIRAKYPNVPNYPANNGLTKIPAAWLIETCGYKGIKRGNVGIHSQQALVLVNLGNATGKEVIELADEIIGTVSKEFGITLEKEVNIL</sequence>
<evidence type="ECO:0000256" key="10">
    <source>
        <dbReference type="ARBA" id="ARBA00022827"/>
    </source>
</evidence>
<dbReference type="UniPathway" id="UPA00219"/>
<comment type="cofactor">
    <cofactor evidence="1 19">
        <name>FAD</name>
        <dbReference type="ChEBI" id="CHEBI:57692"/>
    </cofactor>
</comment>
<keyword evidence="10 19" id="KW-0274">FAD</keyword>
<dbReference type="InterPro" id="IPR003170">
    <property type="entry name" value="MurB"/>
</dbReference>
<keyword evidence="13 19" id="KW-0573">Peptidoglycan synthesis</keyword>
<evidence type="ECO:0000313" key="22">
    <source>
        <dbReference type="Proteomes" id="UP000294830"/>
    </source>
</evidence>
<dbReference type="InterPro" id="IPR006094">
    <property type="entry name" value="Oxid_FAD_bind_N"/>
</dbReference>
<keyword evidence="7 19" id="KW-0963">Cytoplasm</keyword>
<evidence type="ECO:0000256" key="8">
    <source>
        <dbReference type="ARBA" id="ARBA00022618"/>
    </source>
</evidence>
<comment type="subcellular location">
    <subcellularLocation>
        <location evidence="3 19">Cytoplasm</location>
    </subcellularLocation>
</comment>
<dbReference type="GO" id="GO:0071949">
    <property type="term" value="F:FAD binding"/>
    <property type="evidence" value="ECO:0007669"/>
    <property type="project" value="InterPro"/>
</dbReference>
<evidence type="ECO:0000256" key="16">
    <source>
        <dbReference type="ARBA" id="ARBA00023316"/>
    </source>
</evidence>
<evidence type="ECO:0000256" key="19">
    <source>
        <dbReference type="HAMAP-Rule" id="MF_00037"/>
    </source>
</evidence>
<evidence type="ECO:0000256" key="6">
    <source>
        <dbReference type="ARBA" id="ARBA00015188"/>
    </source>
</evidence>
<evidence type="ECO:0000256" key="14">
    <source>
        <dbReference type="ARBA" id="ARBA00023002"/>
    </source>
</evidence>
<evidence type="ECO:0000256" key="4">
    <source>
        <dbReference type="ARBA" id="ARBA00004752"/>
    </source>
</evidence>
<evidence type="ECO:0000256" key="9">
    <source>
        <dbReference type="ARBA" id="ARBA00022630"/>
    </source>
</evidence>
<evidence type="ECO:0000256" key="15">
    <source>
        <dbReference type="ARBA" id="ARBA00023306"/>
    </source>
</evidence>
<dbReference type="GO" id="GO:0051301">
    <property type="term" value="P:cell division"/>
    <property type="evidence" value="ECO:0007669"/>
    <property type="project" value="UniProtKB-KW"/>
</dbReference>
<evidence type="ECO:0000313" key="21">
    <source>
        <dbReference type="EMBL" id="TCN66670.1"/>
    </source>
</evidence>
<dbReference type="GO" id="GO:0071555">
    <property type="term" value="P:cell wall organization"/>
    <property type="evidence" value="ECO:0007669"/>
    <property type="project" value="UniProtKB-KW"/>
</dbReference>
<dbReference type="Pfam" id="PF02873">
    <property type="entry name" value="MurB_C"/>
    <property type="match status" value="1"/>
</dbReference>
<dbReference type="PROSITE" id="PS51387">
    <property type="entry name" value="FAD_PCMH"/>
    <property type="match status" value="1"/>
</dbReference>
<comment type="catalytic activity">
    <reaction evidence="18 19">
        <text>UDP-N-acetyl-alpha-D-muramate + NADP(+) = UDP-N-acetyl-3-O-(1-carboxyvinyl)-alpha-D-glucosamine + NADPH + H(+)</text>
        <dbReference type="Rhea" id="RHEA:12248"/>
        <dbReference type="ChEBI" id="CHEBI:15378"/>
        <dbReference type="ChEBI" id="CHEBI:57783"/>
        <dbReference type="ChEBI" id="CHEBI:58349"/>
        <dbReference type="ChEBI" id="CHEBI:68483"/>
        <dbReference type="ChEBI" id="CHEBI:70757"/>
        <dbReference type="EC" id="1.3.1.98"/>
    </reaction>
</comment>
<feature type="active site" description="Proton donor" evidence="19">
    <location>
        <position position="234"/>
    </location>
</feature>
<evidence type="ECO:0000259" key="20">
    <source>
        <dbReference type="PROSITE" id="PS51387"/>
    </source>
</evidence>
<dbReference type="EMBL" id="SLWB01000008">
    <property type="protein sequence ID" value="TCN66670.1"/>
    <property type="molecule type" value="Genomic_DNA"/>
</dbReference>
<evidence type="ECO:0000256" key="18">
    <source>
        <dbReference type="ARBA" id="ARBA00048914"/>
    </source>
</evidence>
<comment type="similarity">
    <text evidence="19">Belongs to the MurB family.</text>
</comment>
<evidence type="ECO:0000256" key="17">
    <source>
        <dbReference type="ARBA" id="ARBA00031026"/>
    </source>
</evidence>
<keyword evidence="15 19" id="KW-0131">Cell cycle</keyword>
<dbReference type="AlphaFoldDB" id="A0A4V2RP85"/>
<dbReference type="InterPro" id="IPR036318">
    <property type="entry name" value="FAD-bd_PCMH-like_sf"/>
</dbReference>
<dbReference type="InterPro" id="IPR036635">
    <property type="entry name" value="MurB_C_sf"/>
</dbReference>
<protein>
    <recommendedName>
        <fullName evidence="6 19">UDP-N-acetylenolpyruvoylglucosamine reductase</fullName>
        <ecNumber evidence="5 19">1.3.1.98</ecNumber>
    </recommendedName>
    <alternativeName>
        <fullName evidence="17 19">UDP-N-acetylmuramate dehydrogenase</fullName>
    </alternativeName>
</protein>
<comment type="pathway">
    <text evidence="4 19">Cell wall biogenesis; peptidoglycan biosynthesis.</text>
</comment>
<evidence type="ECO:0000256" key="3">
    <source>
        <dbReference type="ARBA" id="ARBA00004496"/>
    </source>
</evidence>
<dbReference type="GO" id="GO:0008360">
    <property type="term" value="P:regulation of cell shape"/>
    <property type="evidence" value="ECO:0007669"/>
    <property type="project" value="UniProtKB-KW"/>
</dbReference>
<evidence type="ECO:0000256" key="13">
    <source>
        <dbReference type="ARBA" id="ARBA00022984"/>
    </source>
</evidence>
<evidence type="ECO:0000256" key="7">
    <source>
        <dbReference type="ARBA" id="ARBA00022490"/>
    </source>
</evidence>
<dbReference type="OrthoDB" id="9804753at2"/>
<keyword evidence="16 19" id="KW-0961">Cell wall biogenesis/degradation</keyword>
<feature type="active site" evidence="19">
    <location>
        <position position="330"/>
    </location>
</feature>
<gene>
    <name evidence="19" type="primary">murB</name>
    <name evidence="21" type="ORF">CLV25_1088</name>
</gene>
<dbReference type="InterPro" id="IPR011601">
    <property type="entry name" value="MurB_C"/>
</dbReference>
<evidence type="ECO:0000256" key="1">
    <source>
        <dbReference type="ARBA" id="ARBA00001974"/>
    </source>
</evidence>
<comment type="function">
    <text evidence="2 19">Cell wall formation.</text>
</comment>
<dbReference type="GO" id="GO:0005829">
    <property type="term" value="C:cytosol"/>
    <property type="evidence" value="ECO:0007669"/>
    <property type="project" value="TreeGrafter"/>
</dbReference>
<keyword evidence="9 19" id="KW-0285">Flavoprotein</keyword>
<dbReference type="GO" id="GO:0008762">
    <property type="term" value="F:UDP-N-acetylmuramate dehydrogenase activity"/>
    <property type="evidence" value="ECO:0007669"/>
    <property type="project" value="UniProtKB-UniRule"/>
</dbReference>
<accession>A0A4V2RP85</accession>
<dbReference type="Pfam" id="PF01565">
    <property type="entry name" value="FAD_binding_4"/>
    <property type="match status" value="1"/>
</dbReference>
<dbReference type="InterPro" id="IPR016169">
    <property type="entry name" value="FAD-bd_PCMH_sub2"/>
</dbReference>
<dbReference type="GO" id="GO:0009252">
    <property type="term" value="P:peptidoglycan biosynthetic process"/>
    <property type="evidence" value="ECO:0007669"/>
    <property type="project" value="UniProtKB-UniRule"/>
</dbReference>
<proteinExistence type="inferred from homology"/>
<dbReference type="EC" id="1.3.1.98" evidence="5 19"/>
<dbReference type="PANTHER" id="PTHR21071:SF4">
    <property type="entry name" value="UDP-N-ACETYLENOLPYRUVOYLGLUCOSAMINE REDUCTASE"/>
    <property type="match status" value="1"/>
</dbReference>
<keyword evidence="22" id="KW-1185">Reference proteome</keyword>
<evidence type="ECO:0000256" key="5">
    <source>
        <dbReference type="ARBA" id="ARBA00012518"/>
    </source>
</evidence>
<dbReference type="InterPro" id="IPR016166">
    <property type="entry name" value="FAD-bd_PCMH"/>
</dbReference>
<dbReference type="Gene3D" id="3.90.78.10">
    <property type="entry name" value="UDP-N-acetylenolpyruvoylglucosamine reductase, C-terminal domain"/>
    <property type="match status" value="1"/>
</dbReference>
<dbReference type="SUPFAM" id="SSF56194">
    <property type="entry name" value="Uridine diphospho-N-Acetylenolpyruvylglucosamine reductase, MurB, C-terminal domain"/>
    <property type="match status" value="1"/>
</dbReference>
<keyword evidence="14 19" id="KW-0560">Oxidoreductase</keyword>
<dbReference type="SUPFAM" id="SSF56176">
    <property type="entry name" value="FAD-binding/transporter-associated domain-like"/>
    <property type="match status" value="1"/>
</dbReference>
<keyword evidence="12 19" id="KW-0133">Cell shape</keyword>
<dbReference type="PANTHER" id="PTHR21071">
    <property type="entry name" value="UDP-N-ACETYLENOLPYRUVOYLGLUCOSAMINE REDUCTASE"/>
    <property type="match status" value="1"/>
</dbReference>
<comment type="caution">
    <text evidence="21">The sequence shown here is derived from an EMBL/GenBank/DDBJ whole genome shotgun (WGS) entry which is preliminary data.</text>
</comment>
<dbReference type="InterPro" id="IPR016167">
    <property type="entry name" value="FAD-bd_PCMH_sub1"/>
</dbReference>
<reference evidence="21 22" key="1">
    <citation type="submission" date="2019-03" db="EMBL/GenBank/DDBJ databases">
        <title>Genomic Encyclopedia of Archaeal and Bacterial Type Strains, Phase II (KMG-II): from individual species to whole genera.</title>
        <authorList>
            <person name="Goeker M."/>
        </authorList>
    </citation>
    <scope>NUCLEOTIDE SEQUENCE [LARGE SCALE GENOMIC DNA]</scope>
    <source>
        <strain evidence="21 22">RL-C</strain>
    </source>
</reference>
<dbReference type="NCBIfam" id="NF010478">
    <property type="entry name" value="PRK13903.1"/>
    <property type="match status" value="1"/>
</dbReference>
<dbReference type="Proteomes" id="UP000294830">
    <property type="component" value="Unassembled WGS sequence"/>
</dbReference>
<dbReference type="NCBIfam" id="NF000755">
    <property type="entry name" value="PRK00046.1"/>
    <property type="match status" value="1"/>
</dbReference>
<dbReference type="NCBIfam" id="TIGR00179">
    <property type="entry name" value="murB"/>
    <property type="match status" value="1"/>
</dbReference>
<organism evidence="21 22">
    <name type="scientific">Acetobacteroides hydrogenigenes</name>
    <dbReference type="NCBI Taxonomy" id="979970"/>
    <lineage>
        <taxon>Bacteria</taxon>
        <taxon>Pseudomonadati</taxon>
        <taxon>Bacteroidota</taxon>
        <taxon>Bacteroidia</taxon>
        <taxon>Bacteroidales</taxon>
        <taxon>Rikenellaceae</taxon>
        <taxon>Acetobacteroides</taxon>
    </lineage>
</organism>
<evidence type="ECO:0000256" key="12">
    <source>
        <dbReference type="ARBA" id="ARBA00022960"/>
    </source>
</evidence>
<evidence type="ECO:0000256" key="2">
    <source>
        <dbReference type="ARBA" id="ARBA00003921"/>
    </source>
</evidence>
<name>A0A4V2RP85_9BACT</name>
<dbReference type="RefSeq" id="WP_131839371.1">
    <property type="nucleotide sequence ID" value="NZ_SLWB01000008.1"/>
</dbReference>
<evidence type="ECO:0000256" key="11">
    <source>
        <dbReference type="ARBA" id="ARBA00022857"/>
    </source>
</evidence>
<dbReference type="Gene3D" id="3.30.43.10">
    <property type="entry name" value="Uridine Diphospho-n-acetylenolpyruvylglucosamine Reductase, domain 2"/>
    <property type="match status" value="1"/>
</dbReference>
<feature type="domain" description="FAD-binding PCMH-type" evidence="20">
    <location>
        <begin position="17"/>
        <end position="186"/>
    </location>
</feature>
<keyword evidence="11 19" id="KW-0521">NADP</keyword>
<dbReference type="HAMAP" id="MF_00037">
    <property type="entry name" value="MurB"/>
    <property type="match status" value="1"/>
</dbReference>